<evidence type="ECO:0000313" key="3">
    <source>
        <dbReference type="Proteomes" id="UP001218218"/>
    </source>
</evidence>
<feature type="region of interest" description="Disordered" evidence="1">
    <location>
        <begin position="383"/>
        <end position="404"/>
    </location>
</feature>
<reference evidence="2" key="1">
    <citation type="submission" date="2023-03" db="EMBL/GenBank/DDBJ databases">
        <title>Massive genome expansion in bonnet fungi (Mycena s.s.) driven by repeated elements and novel gene families across ecological guilds.</title>
        <authorList>
            <consortium name="Lawrence Berkeley National Laboratory"/>
            <person name="Harder C.B."/>
            <person name="Miyauchi S."/>
            <person name="Viragh M."/>
            <person name="Kuo A."/>
            <person name="Thoen E."/>
            <person name="Andreopoulos B."/>
            <person name="Lu D."/>
            <person name="Skrede I."/>
            <person name="Drula E."/>
            <person name="Henrissat B."/>
            <person name="Morin E."/>
            <person name="Kohler A."/>
            <person name="Barry K."/>
            <person name="LaButti K."/>
            <person name="Morin E."/>
            <person name="Salamov A."/>
            <person name="Lipzen A."/>
            <person name="Mereny Z."/>
            <person name="Hegedus B."/>
            <person name="Baldrian P."/>
            <person name="Stursova M."/>
            <person name="Weitz H."/>
            <person name="Taylor A."/>
            <person name="Grigoriev I.V."/>
            <person name="Nagy L.G."/>
            <person name="Martin F."/>
            <person name="Kauserud H."/>
        </authorList>
    </citation>
    <scope>NUCLEOTIDE SEQUENCE</scope>
    <source>
        <strain evidence="2">CBHHK002</strain>
    </source>
</reference>
<accession>A0AAD6ZDZ7</accession>
<dbReference type="EMBL" id="JARIHO010000057">
    <property type="protein sequence ID" value="KAJ7318532.1"/>
    <property type="molecule type" value="Genomic_DNA"/>
</dbReference>
<feature type="compositionally biased region" description="Basic and acidic residues" evidence="1">
    <location>
        <begin position="388"/>
        <end position="404"/>
    </location>
</feature>
<sequence length="567" mass="61405">MANGRMYGVSSVDDPGDEVCAGVAARDSWGARCCKSQSEIELSAVQIRARSTSLSIDKHAFIDRLEPRFEAARKLYAGWASTKRWDDSQTHRRWTAQRGGMNSEIVVTEAFGFNVLTADRPRLGKVSSSEGTRLYLHINEVKLSTYGWEKHGGRRSRSGVMLDALRFCSRQARRRSARHRAFPAGSWIFALATARKGRRKSQSVDDAKETQVELLMGTPVRDRREGQAGGRECGDDGRGERESEPGAAAVEGGEMAQQGVQMVQARQDVERGGEAAPRNAIVRREAPKGAPAPLQEGLQTPLGLRVASLVGDGHRLRAEEGGDAANCRGERGGDESGVGEGKQPPQPPGTPAVVHIVLGTPGARGHEERSAGDGQRLIDTAASWAAHKPGDGRGGRGGHGGDEREGGMLAGAIVCVGLVSKMWWQHVVWRVRTGSRADLAARAREEQPAPLVVVAHVISYAARGRGRRKIWIPVEISPTGTDKPPKIAAISLWHEERVPGPFPLRPSRAEELNATSKCKRASVGRGHWRLLTSYGTSDERPALSSRHYDPSANIFPVISAKTRSMTV</sequence>
<feature type="region of interest" description="Disordered" evidence="1">
    <location>
        <begin position="269"/>
        <end position="299"/>
    </location>
</feature>
<proteinExistence type="predicted"/>
<protein>
    <submittedName>
        <fullName evidence="2">Uncharacterized protein</fullName>
    </submittedName>
</protein>
<feature type="compositionally biased region" description="Basic and acidic residues" evidence="1">
    <location>
        <begin position="220"/>
        <end position="244"/>
    </location>
</feature>
<evidence type="ECO:0000256" key="1">
    <source>
        <dbReference type="SAM" id="MobiDB-lite"/>
    </source>
</evidence>
<feature type="region of interest" description="Disordered" evidence="1">
    <location>
        <begin position="317"/>
        <end position="352"/>
    </location>
</feature>
<dbReference type="Proteomes" id="UP001218218">
    <property type="component" value="Unassembled WGS sequence"/>
</dbReference>
<keyword evidence="3" id="KW-1185">Reference proteome</keyword>
<gene>
    <name evidence="2" type="ORF">DFH08DRAFT_819808</name>
</gene>
<name>A0AAD6ZDZ7_9AGAR</name>
<evidence type="ECO:0000313" key="2">
    <source>
        <dbReference type="EMBL" id="KAJ7318532.1"/>
    </source>
</evidence>
<dbReference type="AlphaFoldDB" id="A0AAD6ZDZ7"/>
<comment type="caution">
    <text evidence="2">The sequence shown here is derived from an EMBL/GenBank/DDBJ whole genome shotgun (WGS) entry which is preliminary data.</text>
</comment>
<organism evidence="2 3">
    <name type="scientific">Mycena albidolilacea</name>
    <dbReference type="NCBI Taxonomy" id="1033008"/>
    <lineage>
        <taxon>Eukaryota</taxon>
        <taxon>Fungi</taxon>
        <taxon>Dikarya</taxon>
        <taxon>Basidiomycota</taxon>
        <taxon>Agaricomycotina</taxon>
        <taxon>Agaricomycetes</taxon>
        <taxon>Agaricomycetidae</taxon>
        <taxon>Agaricales</taxon>
        <taxon>Marasmiineae</taxon>
        <taxon>Mycenaceae</taxon>
        <taxon>Mycena</taxon>
    </lineage>
</organism>
<feature type="region of interest" description="Disordered" evidence="1">
    <location>
        <begin position="219"/>
        <end position="257"/>
    </location>
</feature>